<evidence type="ECO:0000256" key="1">
    <source>
        <dbReference type="SAM" id="Phobius"/>
    </source>
</evidence>
<dbReference type="SUPFAM" id="SSF53300">
    <property type="entry name" value="vWA-like"/>
    <property type="match status" value="1"/>
</dbReference>
<evidence type="ECO:0000313" key="2">
    <source>
        <dbReference type="EMBL" id="XBY45297.1"/>
    </source>
</evidence>
<dbReference type="Gene3D" id="3.40.50.410">
    <property type="entry name" value="von Willebrand factor, type A domain"/>
    <property type="match status" value="1"/>
</dbReference>
<dbReference type="EMBL" id="CP158568">
    <property type="protein sequence ID" value="XBY45297.1"/>
    <property type="molecule type" value="Genomic_DNA"/>
</dbReference>
<keyword evidence="1" id="KW-0472">Membrane</keyword>
<keyword evidence="1" id="KW-0812">Transmembrane</keyword>
<dbReference type="KEGG" id="mflg:ABS361_03145"/>
<keyword evidence="1" id="KW-1133">Transmembrane helix</keyword>
<dbReference type="RefSeq" id="WP_407050387.1">
    <property type="nucleotide sequence ID" value="NZ_CP158568.1"/>
</dbReference>
<accession>A0AAU7XBT3</accession>
<reference evidence="2" key="1">
    <citation type="submission" date="2024-06" db="EMBL/GenBank/DDBJ databases">
        <title>Methylostella associata gen. nov., sp. nov., a novel Ancalomicrobiaceae-affiliated facultatively methylotrophic bacteria that feed on methanotrophs of the genus Methylococcus.</title>
        <authorList>
            <person name="Saltykova V."/>
            <person name="Danilova O.V."/>
            <person name="Oshkin I.Y."/>
            <person name="Belova S.E."/>
            <person name="Pimenov N.V."/>
            <person name="Dedysh S.N."/>
        </authorList>
    </citation>
    <scope>NUCLEOTIDE SEQUENCE</scope>
    <source>
        <strain evidence="2">S20</strain>
    </source>
</reference>
<name>A0AAU7XBT3_9HYPH</name>
<dbReference type="AlphaFoldDB" id="A0AAU7XBT3"/>
<proteinExistence type="predicted"/>
<protein>
    <submittedName>
        <fullName evidence="2">VWA domain-containing protein</fullName>
    </submittedName>
</protein>
<gene>
    <name evidence="2" type="ORF">ABS361_03145</name>
</gene>
<sequence length="310" mass="32093">MIDLFGLVLLRPWWLAALPALAAIILFARARAKRSSRWEAAIDPPLFAALERLGRVVPGEAGRRLGAGALASIVAAIVLLALTGPAHEARDAATYRNLDAVVLVVDLGPRATTADRLPAMITATRQVAEAAGARPIALVVYAGDAYVASTFTTDANALGTTIAVLDGETVPDTGDRPTRALDLARRLVLEAGIVTADIVLVGPDRPATGALADAARRIAADGHRLSALVTGPAPQGEAAGLATLARLGGGTTAIAADPMPLAESLADSRATRLTESGLAALVWRDDGRFLIAAALIPALLLFRRRDGRRA</sequence>
<feature type="transmembrane region" description="Helical" evidence="1">
    <location>
        <begin position="12"/>
        <end position="28"/>
    </location>
</feature>
<feature type="transmembrane region" description="Helical" evidence="1">
    <location>
        <begin position="65"/>
        <end position="86"/>
    </location>
</feature>
<dbReference type="InterPro" id="IPR036465">
    <property type="entry name" value="vWFA_dom_sf"/>
</dbReference>
<organism evidence="2">
    <name type="scientific">Methyloraptor flagellatus</name>
    <dbReference type="NCBI Taxonomy" id="3162530"/>
    <lineage>
        <taxon>Bacteria</taxon>
        <taxon>Pseudomonadati</taxon>
        <taxon>Pseudomonadota</taxon>
        <taxon>Alphaproteobacteria</taxon>
        <taxon>Hyphomicrobiales</taxon>
        <taxon>Ancalomicrobiaceae</taxon>
        <taxon>Methyloraptor</taxon>
    </lineage>
</organism>